<keyword evidence="1 4" id="KW-0808">Transferase</keyword>
<dbReference type="EC" id="2.5.1.17" evidence="4"/>
<dbReference type="STRING" id="1033731.SAMN05444145_10192"/>
<dbReference type="OrthoDB" id="9778896at2"/>
<feature type="domain" description="Cobalamin adenosyltransferase-like" evidence="5">
    <location>
        <begin position="4"/>
        <end position="170"/>
    </location>
</feature>
<gene>
    <name evidence="6" type="ORF">SAMN05444145_10192</name>
</gene>
<organism evidence="6 7">
    <name type="scientific">Alistipes timonensis JC136</name>
    <dbReference type="NCBI Taxonomy" id="1033731"/>
    <lineage>
        <taxon>Bacteria</taxon>
        <taxon>Pseudomonadati</taxon>
        <taxon>Bacteroidota</taxon>
        <taxon>Bacteroidia</taxon>
        <taxon>Bacteroidales</taxon>
        <taxon>Rikenellaceae</taxon>
        <taxon>Alistipes</taxon>
    </lineage>
</organism>
<reference evidence="6 7" key="1">
    <citation type="submission" date="2016-10" db="EMBL/GenBank/DDBJ databases">
        <authorList>
            <person name="de Groot N.N."/>
        </authorList>
    </citation>
    <scope>NUCLEOTIDE SEQUENCE [LARGE SCALE GENOMIC DNA]</scope>
    <source>
        <strain evidence="6 7">DSM 25383</strain>
    </source>
</reference>
<evidence type="ECO:0000256" key="1">
    <source>
        <dbReference type="ARBA" id="ARBA00022679"/>
    </source>
</evidence>
<dbReference type="SUPFAM" id="SSF89028">
    <property type="entry name" value="Cobalamin adenosyltransferase-like"/>
    <property type="match status" value="1"/>
</dbReference>
<dbReference type="PANTHER" id="PTHR12213">
    <property type="entry name" value="CORRINOID ADENOSYLTRANSFERASE"/>
    <property type="match status" value="1"/>
</dbReference>
<comment type="catalytic activity">
    <reaction evidence="4">
        <text>2 cob(II)yrinate a,c diamide + reduced [electron-transfer flavoprotein] + 2 ATP = 2 adenosylcob(III)yrinate a,c-diamide + 2 triphosphate + oxidized [electron-transfer flavoprotein] + 3 H(+)</text>
        <dbReference type="Rhea" id="RHEA:11528"/>
        <dbReference type="Rhea" id="RHEA-COMP:10685"/>
        <dbReference type="Rhea" id="RHEA-COMP:10686"/>
        <dbReference type="ChEBI" id="CHEBI:15378"/>
        <dbReference type="ChEBI" id="CHEBI:18036"/>
        <dbReference type="ChEBI" id="CHEBI:30616"/>
        <dbReference type="ChEBI" id="CHEBI:57692"/>
        <dbReference type="ChEBI" id="CHEBI:58307"/>
        <dbReference type="ChEBI" id="CHEBI:58503"/>
        <dbReference type="ChEBI" id="CHEBI:58537"/>
        <dbReference type="EC" id="2.5.1.17"/>
    </reaction>
</comment>
<name>A0A1H3X5K0_9BACT</name>
<comment type="pathway">
    <text evidence="4">Cofactor biosynthesis; adenosylcobalamin biosynthesis; adenosylcobalamin from cob(II)yrinate a,c-diamide: step 2/7.</text>
</comment>
<comment type="catalytic activity">
    <reaction evidence="4">
        <text>2 cob(II)alamin + reduced [electron-transfer flavoprotein] + 2 ATP = 2 adenosylcob(III)alamin + 2 triphosphate + oxidized [electron-transfer flavoprotein] + 3 H(+)</text>
        <dbReference type="Rhea" id="RHEA:28671"/>
        <dbReference type="Rhea" id="RHEA-COMP:10685"/>
        <dbReference type="Rhea" id="RHEA-COMP:10686"/>
        <dbReference type="ChEBI" id="CHEBI:15378"/>
        <dbReference type="ChEBI" id="CHEBI:16304"/>
        <dbReference type="ChEBI" id="CHEBI:18036"/>
        <dbReference type="ChEBI" id="CHEBI:18408"/>
        <dbReference type="ChEBI" id="CHEBI:30616"/>
        <dbReference type="ChEBI" id="CHEBI:57692"/>
        <dbReference type="ChEBI" id="CHEBI:58307"/>
        <dbReference type="EC" id="2.5.1.17"/>
    </reaction>
</comment>
<dbReference type="Proteomes" id="UP000183253">
    <property type="component" value="Unassembled WGS sequence"/>
</dbReference>
<evidence type="ECO:0000313" key="7">
    <source>
        <dbReference type="Proteomes" id="UP000183253"/>
    </source>
</evidence>
<comment type="similarity">
    <text evidence="4">Belongs to the Cob(I)alamin adenosyltransferase family.</text>
</comment>
<dbReference type="RefSeq" id="WP_010258761.1">
    <property type="nucleotide sequence ID" value="NZ_CAEG01000001.1"/>
</dbReference>
<dbReference type="NCBIfam" id="TIGR00636">
    <property type="entry name" value="PduO_Nterm"/>
    <property type="match status" value="1"/>
</dbReference>
<evidence type="ECO:0000256" key="3">
    <source>
        <dbReference type="ARBA" id="ARBA00022840"/>
    </source>
</evidence>
<dbReference type="Gene3D" id="1.20.1200.10">
    <property type="entry name" value="Cobalamin adenosyltransferase-like"/>
    <property type="match status" value="1"/>
</dbReference>
<keyword evidence="2 4" id="KW-0547">Nucleotide-binding</keyword>
<dbReference type="AlphaFoldDB" id="A0A1H3X5K0"/>
<dbReference type="PANTHER" id="PTHR12213:SF0">
    <property type="entry name" value="CORRINOID ADENOSYLTRANSFERASE MMAB"/>
    <property type="match status" value="1"/>
</dbReference>
<proteinExistence type="inferred from homology"/>
<dbReference type="EMBL" id="FNRI01000001">
    <property type="protein sequence ID" value="SDZ93808.1"/>
    <property type="molecule type" value="Genomic_DNA"/>
</dbReference>
<evidence type="ECO:0000256" key="2">
    <source>
        <dbReference type="ARBA" id="ARBA00022741"/>
    </source>
</evidence>
<dbReference type="InterPro" id="IPR016030">
    <property type="entry name" value="CblAdoTrfase-like"/>
</dbReference>
<dbReference type="Pfam" id="PF01923">
    <property type="entry name" value="Cob_adeno_trans"/>
    <property type="match status" value="1"/>
</dbReference>
<dbReference type="UniPathway" id="UPA00148">
    <property type="reaction ID" value="UER00233"/>
</dbReference>
<evidence type="ECO:0000256" key="4">
    <source>
        <dbReference type="RuleBase" id="RU366026"/>
    </source>
</evidence>
<keyword evidence="4" id="KW-0169">Cobalamin biosynthesis</keyword>
<dbReference type="GO" id="GO:0008817">
    <property type="term" value="F:corrinoid adenosyltransferase activity"/>
    <property type="evidence" value="ECO:0007669"/>
    <property type="project" value="UniProtKB-UniRule"/>
</dbReference>
<evidence type="ECO:0000313" key="6">
    <source>
        <dbReference type="EMBL" id="SDZ93808.1"/>
    </source>
</evidence>
<accession>A0A1H3X5K0</accession>
<protein>
    <recommendedName>
        <fullName evidence="4">Corrinoid adenosyltransferase</fullName>
        <ecNumber evidence="4">2.5.1.17</ecNumber>
    </recommendedName>
    <alternativeName>
        <fullName evidence="4">Cob(II)alamin adenosyltransferase</fullName>
    </alternativeName>
    <alternativeName>
        <fullName evidence="4">Cob(II)yrinic acid a,c-diamide adenosyltransferase</fullName>
    </alternativeName>
    <alternativeName>
        <fullName evidence="4">Cobinamide/cobalamin adenosyltransferase</fullName>
    </alternativeName>
</protein>
<keyword evidence="3 4" id="KW-0067">ATP-binding</keyword>
<dbReference type="GO" id="GO:0005524">
    <property type="term" value="F:ATP binding"/>
    <property type="evidence" value="ECO:0007669"/>
    <property type="project" value="UniProtKB-UniRule"/>
</dbReference>
<keyword evidence="7" id="KW-1185">Reference proteome</keyword>
<evidence type="ECO:0000259" key="5">
    <source>
        <dbReference type="Pfam" id="PF01923"/>
    </source>
</evidence>
<dbReference type="InterPro" id="IPR029499">
    <property type="entry name" value="PduO-typ"/>
</dbReference>
<dbReference type="InterPro" id="IPR036451">
    <property type="entry name" value="CblAdoTrfase-like_sf"/>
</dbReference>
<dbReference type="GO" id="GO:0009236">
    <property type="term" value="P:cobalamin biosynthetic process"/>
    <property type="evidence" value="ECO:0007669"/>
    <property type="project" value="UniProtKB-UniRule"/>
</dbReference>
<sequence>MSKVYTKTGDKGTTSLIGGERVFKTDERVEAYGSVDELAAFTALLADNLRPDDALAAYVDDLNRILSRLMSVEALLATGESGSDKVAPLDPAVVTWLEGRIDAMQEALQPIDKFTIPGGHAAVSLCHVCRTVCRRSERAALRADAKYGVEPSVLVWLNRLSDYFYLLGRTLTAHYEVKEVLWIP</sequence>